<reference evidence="2 3" key="1">
    <citation type="submission" date="2015-06" db="EMBL/GenBank/DDBJ databases">
        <title>Expansion of signal transduction pathways in fungi by whole-genome duplication.</title>
        <authorList>
            <consortium name="DOE Joint Genome Institute"/>
            <person name="Corrochano L.M."/>
            <person name="Kuo A."/>
            <person name="Marcet-Houben M."/>
            <person name="Polaino S."/>
            <person name="Salamov A."/>
            <person name="Villalobos J.M."/>
            <person name="Alvarez M.I."/>
            <person name="Avalos J."/>
            <person name="Benito E.P."/>
            <person name="Benoit I."/>
            <person name="Burger G."/>
            <person name="Camino L.P."/>
            <person name="Canovas D."/>
            <person name="Cerda-Olmedo E."/>
            <person name="Cheng J.-F."/>
            <person name="Dominguez A."/>
            <person name="Elias M."/>
            <person name="Eslava A.P."/>
            <person name="Glaser F."/>
            <person name="Grimwood J."/>
            <person name="Gutierrez G."/>
            <person name="Heitman J."/>
            <person name="Henrissat B."/>
            <person name="Iturriaga E.A."/>
            <person name="Lang B.F."/>
            <person name="Lavin J.L."/>
            <person name="Lee S."/>
            <person name="Li W."/>
            <person name="Lindquist E."/>
            <person name="Lopez-Garcia S."/>
            <person name="Luque E.M."/>
            <person name="Marcos A.T."/>
            <person name="Martin J."/>
            <person name="Mccluskey K."/>
            <person name="Medina H.R."/>
            <person name="Miralles-Duran A."/>
            <person name="Miyazaki A."/>
            <person name="Munoz-Torres E."/>
            <person name="Oguiza J.A."/>
            <person name="Ohm R."/>
            <person name="Olmedo M."/>
            <person name="Orejas M."/>
            <person name="Ortiz-Castellanos L."/>
            <person name="Pisabarro A.G."/>
            <person name="Rodriguez-Romero J."/>
            <person name="Ruiz-Herrera J."/>
            <person name="Ruiz-Vazquez R."/>
            <person name="Sanz C."/>
            <person name="Schackwitz W."/>
            <person name="Schmutz J."/>
            <person name="Shahriari M."/>
            <person name="Shelest E."/>
            <person name="Silva-Franco F."/>
            <person name="Soanes D."/>
            <person name="Syed K."/>
            <person name="Tagua V.G."/>
            <person name="Talbot N.J."/>
            <person name="Thon M."/>
            <person name="De Vries R.P."/>
            <person name="Wiebenga A."/>
            <person name="Yadav J.S."/>
            <person name="Braun E.L."/>
            <person name="Baker S."/>
            <person name="Garre V."/>
            <person name="Horwitz B."/>
            <person name="Torres-Martinez S."/>
            <person name="Idnurm A."/>
            <person name="Herrera-Estrella A."/>
            <person name="Gabaldon T."/>
            <person name="Grigoriev I.V."/>
        </authorList>
    </citation>
    <scope>NUCLEOTIDE SEQUENCE [LARGE SCALE GENOMIC DNA]</scope>
    <source>
        <strain evidence="2 3">CBS 277.49</strain>
    </source>
</reference>
<dbReference type="InterPro" id="IPR032675">
    <property type="entry name" value="LRR_dom_sf"/>
</dbReference>
<keyword evidence="3" id="KW-1185">Reference proteome</keyword>
<dbReference type="InterPro" id="IPR001810">
    <property type="entry name" value="F-box_dom"/>
</dbReference>
<evidence type="ECO:0000313" key="3">
    <source>
        <dbReference type="Proteomes" id="UP000077051"/>
    </source>
</evidence>
<dbReference type="OrthoDB" id="2242903at2759"/>
<feature type="domain" description="F-box" evidence="1">
    <location>
        <begin position="4"/>
        <end position="38"/>
    </location>
</feature>
<comment type="caution">
    <text evidence="2">The sequence shown here is derived from an EMBL/GenBank/DDBJ whole genome shotgun (WGS) entry which is preliminary data.</text>
</comment>
<dbReference type="InterPro" id="IPR036047">
    <property type="entry name" value="F-box-like_dom_sf"/>
</dbReference>
<dbReference type="Pfam" id="PF00646">
    <property type="entry name" value="F-box"/>
    <property type="match status" value="1"/>
</dbReference>
<evidence type="ECO:0000313" key="2">
    <source>
        <dbReference type="EMBL" id="OAD05732.1"/>
    </source>
</evidence>
<name>A0A162TMS9_MUCCL</name>
<dbReference type="Gene3D" id="3.80.10.10">
    <property type="entry name" value="Ribonuclease Inhibitor"/>
    <property type="match status" value="1"/>
</dbReference>
<sequence>MVKQLPKELWINIIQRINSASQIAECRLVCKNLNTICEPMMLSKEIVIKSEAAAVKLYGYLFKKPFYGNHIKHLKFDFKIQSIPLMKELLRAVFTPTLITFDGVIETDEFYLCINSIAANSSVPFANLKRVPHPSFTTPPYVDTLLTFRYSLEEIVLDVGDESPYEGGKVLTCLSQLPCLTNITFNGMFDSMFDLERYLIGCPQLQQLTLNGYDSNFEDDPIDIEQ</sequence>
<accession>A0A162TMS9</accession>
<dbReference type="AlphaFoldDB" id="A0A162TMS9"/>
<dbReference type="VEuPathDB" id="FungiDB:MUCCIDRAFT_159447"/>
<evidence type="ECO:0000259" key="1">
    <source>
        <dbReference type="Pfam" id="PF00646"/>
    </source>
</evidence>
<dbReference type="Proteomes" id="UP000077051">
    <property type="component" value="Unassembled WGS sequence"/>
</dbReference>
<dbReference type="SUPFAM" id="SSF81383">
    <property type="entry name" value="F-box domain"/>
    <property type="match status" value="1"/>
</dbReference>
<protein>
    <recommendedName>
        <fullName evidence="1">F-box domain-containing protein</fullName>
    </recommendedName>
</protein>
<dbReference type="EMBL" id="AMYB01000002">
    <property type="protein sequence ID" value="OAD05732.1"/>
    <property type="molecule type" value="Genomic_DNA"/>
</dbReference>
<gene>
    <name evidence="2" type="ORF">MUCCIDRAFT_159447</name>
</gene>
<organism evidence="2 3">
    <name type="scientific">Mucor lusitanicus CBS 277.49</name>
    <dbReference type="NCBI Taxonomy" id="747725"/>
    <lineage>
        <taxon>Eukaryota</taxon>
        <taxon>Fungi</taxon>
        <taxon>Fungi incertae sedis</taxon>
        <taxon>Mucoromycota</taxon>
        <taxon>Mucoromycotina</taxon>
        <taxon>Mucoromycetes</taxon>
        <taxon>Mucorales</taxon>
        <taxon>Mucorineae</taxon>
        <taxon>Mucoraceae</taxon>
        <taxon>Mucor</taxon>
    </lineage>
</organism>
<proteinExistence type="predicted"/>